<dbReference type="PROSITE" id="PS00198">
    <property type="entry name" value="4FE4S_FER_1"/>
    <property type="match status" value="1"/>
</dbReference>
<keyword evidence="12" id="KW-1185">Reference proteome</keyword>
<sequence>MTGEDRTWLVERALAAGFDLAGIAAVPAVESDAAVRLDARYAAWIAEGRAGGMEWLKRTDEAGQLVRGDVRRAFPWARSVLVCALEYGLQGAPRSIDAAEAGAGWIARYAWSGGAAEQQNGKAAEQQNGKAAEQQNSGTAEHGSAVPGGSDYHEVLLPRLKAVEAELKARFGEALETRCYVDTGPIVERAIAEWAGIGWVGKNACLLNQERGSWMLLGVIVTELELESAQWTLPAADRCGSCTRCIDACPTDALVAPRQMDASRCIAYLTIEHKGAIDEALREPMGRQVFGCDICQDVCPWNAKSARGPVVADWKRMPSREALINPDLAWLASMESRDFKQWFRGSPLERTGKKRLHRNVAIAMGNSGEARFVPQLETWAAGADEVLADAARWAMARIEALGQSGERRD</sequence>
<dbReference type="PROSITE" id="PS51379">
    <property type="entry name" value="4FE4S_FER_2"/>
    <property type="match status" value="1"/>
</dbReference>
<dbReference type="GO" id="GO:0046872">
    <property type="term" value="F:metal ion binding"/>
    <property type="evidence" value="ECO:0007669"/>
    <property type="project" value="UniProtKB-KW"/>
</dbReference>
<evidence type="ECO:0000256" key="1">
    <source>
        <dbReference type="ARBA" id="ARBA00022485"/>
    </source>
</evidence>
<accession>A0A1H5SM66</accession>
<dbReference type="GO" id="GO:0051539">
    <property type="term" value="F:4 iron, 4 sulfur cluster binding"/>
    <property type="evidence" value="ECO:0007669"/>
    <property type="project" value="UniProtKB-KW"/>
</dbReference>
<dbReference type="Gene3D" id="3.30.70.20">
    <property type="match status" value="1"/>
</dbReference>
<evidence type="ECO:0000256" key="8">
    <source>
        <dbReference type="ARBA" id="ARBA00023014"/>
    </source>
</evidence>
<evidence type="ECO:0000259" key="10">
    <source>
        <dbReference type="PROSITE" id="PS51379"/>
    </source>
</evidence>
<name>A0A1H5SM66_9BACT</name>
<dbReference type="OrthoDB" id="9784571at2"/>
<evidence type="ECO:0000256" key="2">
    <source>
        <dbReference type="ARBA" id="ARBA00022490"/>
    </source>
</evidence>
<dbReference type="Pfam" id="PF13484">
    <property type="entry name" value="Fer4_16"/>
    <property type="match status" value="1"/>
</dbReference>
<keyword evidence="4" id="KW-0479">Metal-binding</keyword>
<dbReference type="RefSeq" id="WP_103932097.1">
    <property type="nucleotide sequence ID" value="NZ_FNVA01000001.1"/>
</dbReference>
<keyword evidence="5" id="KW-0671">Queuosine biosynthesis</keyword>
<organism evidence="11 12">
    <name type="scientific">Bryocella elongata</name>
    <dbReference type="NCBI Taxonomy" id="863522"/>
    <lineage>
        <taxon>Bacteria</taxon>
        <taxon>Pseudomonadati</taxon>
        <taxon>Acidobacteriota</taxon>
        <taxon>Terriglobia</taxon>
        <taxon>Terriglobales</taxon>
        <taxon>Acidobacteriaceae</taxon>
        <taxon>Bryocella</taxon>
    </lineage>
</organism>
<feature type="region of interest" description="Disordered" evidence="9">
    <location>
        <begin position="118"/>
        <end position="148"/>
    </location>
</feature>
<evidence type="ECO:0000256" key="3">
    <source>
        <dbReference type="ARBA" id="ARBA00022694"/>
    </source>
</evidence>
<dbReference type="AlphaFoldDB" id="A0A1H5SM66"/>
<evidence type="ECO:0000313" key="11">
    <source>
        <dbReference type="EMBL" id="SEF50857.1"/>
    </source>
</evidence>
<evidence type="ECO:0000256" key="6">
    <source>
        <dbReference type="ARBA" id="ARBA00023002"/>
    </source>
</evidence>
<dbReference type="InterPro" id="IPR017896">
    <property type="entry name" value="4Fe4S_Fe-S-bd"/>
</dbReference>
<keyword evidence="1" id="KW-0004">4Fe-4S</keyword>
<dbReference type="PANTHER" id="PTHR30002">
    <property type="entry name" value="EPOXYQUEUOSINE REDUCTASE"/>
    <property type="match status" value="1"/>
</dbReference>
<keyword evidence="7" id="KW-0408">Iron</keyword>
<dbReference type="GO" id="GO:0008616">
    <property type="term" value="P:tRNA queuosine(34) biosynthetic process"/>
    <property type="evidence" value="ECO:0007669"/>
    <property type="project" value="UniProtKB-KW"/>
</dbReference>
<evidence type="ECO:0000256" key="9">
    <source>
        <dbReference type="SAM" id="MobiDB-lite"/>
    </source>
</evidence>
<dbReference type="InterPro" id="IPR017900">
    <property type="entry name" value="4Fe4S_Fe_S_CS"/>
</dbReference>
<evidence type="ECO:0000256" key="5">
    <source>
        <dbReference type="ARBA" id="ARBA00022785"/>
    </source>
</evidence>
<protein>
    <submittedName>
        <fullName evidence="11">Epoxyqueuosine reductase</fullName>
    </submittedName>
</protein>
<dbReference type="Pfam" id="PF08331">
    <property type="entry name" value="QueG_DUF1730"/>
    <property type="match status" value="2"/>
</dbReference>
<dbReference type="InterPro" id="IPR013542">
    <property type="entry name" value="QueG_DUF1730"/>
</dbReference>
<feature type="domain" description="4Fe-4S ferredoxin-type" evidence="10">
    <location>
        <begin position="229"/>
        <end position="259"/>
    </location>
</feature>
<dbReference type="NCBIfam" id="TIGR00276">
    <property type="entry name" value="tRNA epoxyqueuosine(34) reductase QueG"/>
    <property type="match status" value="1"/>
</dbReference>
<dbReference type="SUPFAM" id="SSF46548">
    <property type="entry name" value="alpha-helical ferredoxin"/>
    <property type="match status" value="1"/>
</dbReference>
<proteinExistence type="predicted"/>
<keyword evidence="3" id="KW-0819">tRNA processing</keyword>
<keyword evidence="8" id="KW-0411">Iron-sulfur</keyword>
<dbReference type="PANTHER" id="PTHR30002:SF4">
    <property type="entry name" value="EPOXYQUEUOSINE REDUCTASE"/>
    <property type="match status" value="1"/>
</dbReference>
<evidence type="ECO:0000256" key="4">
    <source>
        <dbReference type="ARBA" id="ARBA00022723"/>
    </source>
</evidence>
<gene>
    <name evidence="11" type="ORF">SAMN05421819_0236</name>
</gene>
<evidence type="ECO:0000313" key="12">
    <source>
        <dbReference type="Proteomes" id="UP000236728"/>
    </source>
</evidence>
<keyword evidence="2" id="KW-0963">Cytoplasm</keyword>
<dbReference type="Proteomes" id="UP000236728">
    <property type="component" value="Unassembled WGS sequence"/>
</dbReference>
<feature type="compositionally biased region" description="Polar residues" evidence="9">
    <location>
        <begin position="118"/>
        <end position="139"/>
    </location>
</feature>
<keyword evidence="6" id="KW-0560">Oxidoreductase</keyword>
<dbReference type="EMBL" id="FNVA01000001">
    <property type="protein sequence ID" value="SEF50857.1"/>
    <property type="molecule type" value="Genomic_DNA"/>
</dbReference>
<evidence type="ECO:0000256" key="7">
    <source>
        <dbReference type="ARBA" id="ARBA00023004"/>
    </source>
</evidence>
<dbReference type="GO" id="GO:0052693">
    <property type="term" value="F:epoxyqueuosine reductase activity"/>
    <property type="evidence" value="ECO:0007669"/>
    <property type="project" value="TreeGrafter"/>
</dbReference>
<reference evidence="11 12" key="1">
    <citation type="submission" date="2016-10" db="EMBL/GenBank/DDBJ databases">
        <authorList>
            <person name="de Groot N.N."/>
        </authorList>
    </citation>
    <scope>NUCLEOTIDE SEQUENCE [LARGE SCALE GENOMIC DNA]</scope>
    <source>
        <strain evidence="11 12">DSM 22489</strain>
    </source>
</reference>
<dbReference type="InterPro" id="IPR004453">
    <property type="entry name" value="QueG"/>
</dbReference>